<dbReference type="Pfam" id="PF05485">
    <property type="entry name" value="THAP"/>
    <property type="match status" value="1"/>
</dbReference>
<evidence type="ECO:0000313" key="7">
    <source>
        <dbReference type="EMBL" id="KAH7976355.1"/>
    </source>
</evidence>
<sequence>MNRPCCVVGCKSSDWRQVKIRHRVPLEGSRRAEWLQRIGLSVSDRRQDIRVCGRHFKPEDYELSSVFMQRFGLDLKRHPLKADALPSLFLPGGKRTTQKTVRKAGMRTVATQTTVECQSVATQVHMGLKMLVSTKTQTECSAAPHEAPVAATALVAAADVAPVPQLPADFRPLRGSTPVPIDDSFTADEEKPAAEVDVTYLPSFSESFCSTHQDESTAVPTGVEEPLHAERKFIVFESSLRELLANCSVCGQAVGNLNFSVVGTLVTVEGVCEQQHKLRWRSQPLVQGSGAGAGNLLLAAGILYSGCVVAATIRCLNSIGVQTITERTFYNYQRAYLLPAVKQLFLKKQAVMVNALADLQVDLAGDGRCDSPGYSAKYLTYSVLAMQNGCILHTEQVQVGESPEVPNSVSMEKHGLAKCLTAVEKLGINICSLTTDRHPGVKQYCRKNKPNMPHWYDVWHVGKGLKKKLLAASRKHRVLSPWIQSIINHLYWVAAMGQGDGDLVVSMWRSLLNHVCDKHDGHDGPYKKCLHDQLEDREWMSPTSPAFHQLKTIVDNPLLLRDIRRLSPEVQTFSLESFHNVLNCFAPKSNAFSEDGMQARTWLAVLHFNENAGRQQALTREGEERWKIKSSKARRGHFTVAAVKEEPSYGYVEELLQHALDLCEHSSYKESFQGSEEAAPCHMSLAYERPSKEELIAQRRTRFPTPSTS</sequence>
<dbReference type="VEuPathDB" id="VectorBase:RSAN_044978"/>
<dbReference type="PANTHER" id="PTHR31751:SF42">
    <property type="entry name" value="PROTEIN CBG10204"/>
    <property type="match status" value="1"/>
</dbReference>
<keyword evidence="1" id="KW-0479">Metal-binding</keyword>
<evidence type="ECO:0000256" key="1">
    <source>
        <dbReference type="ARBA" id="ARBA00022723"/>
    </source>
</evidence>
<evidence type="ECO:0000256" key="4">
    <source>
        <dbReference type="ARBA" id="ARBA00023125"/>
    </source>
</evidence>
<dbReference type="VEuPathDB" id="VectorBase:RSAN_042751"/>
<dbReference type="SMART" id="SM00692">
    <property type="entry name" value="DM3"/>
    <property type="match status" value="1"/>
</dbReference>
<protein>
    <recommendedName>
        <fullName evidence="6">THAP-type domain-containing protein</fullName>
    </recommendedName>
</protein>
<evidence type="ECO:0000256" key="5">
    <source>
        <dbReference type="PROSITE-ProRule" id="PRU00309"/>
    </source>
</evidence>
<evidence type="ECO:0000256" key="3">
    <source>
        <dbReference type="ARBA" id="ARBA00022833"/>
    </source>
</evidence>
<evidence type="ECO:0000259" key="6">
    <source>
        <dbReference type="PROSITE" id="PS50950"/>
    </source>
</evidence>
<keyword evidence="2 5" id="KW-0863">Zinc-finger</keyword>
<keyword evidence="3" id="KW-0862">Zinc</keyword>
<dbReference type="GO" id="GO:0008270">
    <property type="term" value="F:zinc ion binding"/>
    <property type="evidence" value="ECO:0007669"/>
    <property type="project" value="UniProtKB-KW"/>
</dbReference>
<dbReference type="InterPro" id="IPR038441">
    <property type="entry name" value="THAP_Znf_sf"/>
</dbReference>
<dbReference type="SMART" id="SM00980">
    <property type="entry name" value="THAP"/>
    <property type="match status" value="1"/>
</dbReference>
<dbReference type="Proteomes" id="UP000821837">
    <property type="component" value="Chromosome 10"/>
</dbReference>
<dbReference type="Gene3D" id="6.20.210.20">
    <property type="entry name" value="THAP domain"/>
    <property type="match status" value="1"/>
</dbReference>
<dbReference type="SUPFAM" id="SSF57716">
    <property type="entry name" value="Glucocorticoid receptor-like (DNA-binding domain)"/>
    <property type="match status" value="1"/>
</dbReference>
<keyword evidence="8" id="KW-1185">Reference proteome</keyword>
<reference evidence="7" key="1">
    <citation type="journal article" date="2020" name="Cell">
        <title>Large-Scale Comparative Analyses of Tick Genomes Elucidate Their Genetic Diversity and Vector Capacities.</title>
        <authorList>
            <consortium name="Tick Genome and Microbiome Consortium (TIGMIC)"/>
            <person name="Jia N."/>
            <person name="Wang J."/>
            <person name="Shi W."/>
            <person name="Du L."/>
            <person name="Sun Y."/>
            <person name="Zhan W."/>
            <person name="Jiang J.F."/>
            <person name="Wang Q."/>
            <person name="Zhang B."/>
            <person name="Ji P."/>
            <person name="Bell-Sakyi L."/>
            <person name="Cui X.M."/>
            <person name="Yuan T.T."/>
            <person name="Jiang B.G."/>
            <person name="Yang W.F."/>
            <person name="Lam T.T."/>
            <person name="Chang Q.C."/>
            <person name="Ding S.J."/>
            <person name="Wang X.J."/>
            <person name="Zhu J.G."/>
            <person name="Ruan X.D."/>
            <person name="Zhao L."/>
            <person name="Wei J.T."/>
            <person name="Ye R.Z."/>
            <person name="Que T.C."/>
            <person name="Du C.H."/>
            <person name="Zhou Y.H."/>
            <person name="Cheng J.X."/>
            <person name="Dai P.F."/>
            <person name="Guo W.B."/>
            <person name="Han X.H."/>
            <person name="Huang E.J."/>
            <person name="Li L.F."/>
            <person name="Wei W."/>
            <person name="Gao Y.C."/>
            <person name="Liu J.Z."/>
            <person name="Shao H.Z."/>
            <person name="Wang X."/>
            <person name="Wang C.C."/>
            <person name="Yang T.C."/>
            <person name="Huo Q.B."/>
            <person name="Li W."/>
            <person name="Chen H.Y."/>
            <person name="Chen S.E."/>
            <person name="Zhou L.G."/>
            <person name="Ni X.B."/>
            <person name="Tian J.H."/>
            <person name="Sheng Y."/>
            <person name="Liu T."/>
            <person name="Pan Y.S."/>
            <person name="Xia L.Y."/>
            <person name="Li J."/>
            <person name="Zhao F."/>
            <person name="Cao W.C."/>
        </authorList>
    </citation>
    <scope>NUCLEOTIDE SEQUENCE</scope>
    <source>
        <strain evidence="7">Rsan-2018</strain>
    </source>
</reference>
<dbReference type="VEuPathDB" id="VectorBase:RSAN_058203"/>
<reference evidence="7" key="2">
    <citation type="submission" date="2021-09" db="EMBL/GenBank/DDBJ databases">
        <authorList>
            <person name="Jia N."/>
            <person name="Wang J."/>
            <person name="Shi W."/>
            <person name="Du L."/>
            <person name="Sun Y."/>
            <person name="Zhan W."/>
            <person name="Jiang J."/>
            <person name="Wang Q."/>
            <person name="Zhang B."/>
            <person name="Ji P."/>
            <person name="Sakyi L.B."/>
            <person name="Cui X."/>
            <person name="Yuan T."/>
            <person name="Jiang B."/>
            <person name="Yang W."/>
            <person name="Lam T.T.-Y."/>
            <person name="Chang Q."/>
            <person name="Ding S."/>
            <person name="Wang X."/>
            <person name="Zhu J."/>
            <person name="Ruan X."/>
            <person name="Zhao L."/>
            <person name="Wei J."/>
            <person name="Que T."/>
            <person name="Du C."/>
            <person name="Cheng J."/>
            <person name="Dai P."/>
            <person name="Han X."/>
            <person name="Huang E."/>
            <person name="Gao Y."/>
            <person name="Liu J."/>
            <person name="Shao H."/>
            <person name="Ye R."/>
            <person name="Li L."/>
            <person name="Wei W."/>
            <person name="Wang X."/>
            <person name="Wang C."/>
            <person name="Huo Q."/>
            <person name="Li W."/>
            <person name="Guo W."/>
            <person name="Chen H."/>
            <person name="Chen S."/>
            <person name="Zhou L."/>
            <person name="Zhou L."/>
            <person name="Ni X."/>
            <person name="Tian J."/>
            <person name="Zhou Y."/>
            <person name="Sheng Y."/>
            <person name="Liu T."/>
            <person name="Pan Y."/>
            <person name="Xia L."/>
            <person name="Li J."/>
            <person name="Zhao F."/>
            <person name="Cao W."/>
        </authorList>
    </citation>
    <scope>NUCLEOTIDE SEQUENCE</scope>
    <source>
        <strain evidence="7">Rsan-2018</strain>
        <tissue evidence="7">Larvae</tissue>
    </source>
</reference>
<feature type="domain" description="THAP-type" evidence="6">
    <location>
        <begin position="1"/>
        <end position="89"/>
    </location>
</feature>
<dbReference type="PANTHER" id="PTHR31751">
    <property type="entry name" value="SI:CH211-108C17.2-RELATED-RELATED"/>
    <property type="match status" value="1"/>
</dbReference>
<comment type="caution">
    <text evidence="7">The sequence shown here is derived from an EMBL/GenBank/DDBJ whole genome shotgun (WGS) entry which is preliminary data.</text>
</comment>
<dbReference type="GO" id="GO:0003677">
    <property type="term" value="F:DNA binding"/>
    <property type="evidence" value="ECO:0007669"/>
    <property type="project" value="UniProtKB-UniRule"/>
</dbReference>
<accession>A0A9D4QDE4</accession>
<proteinExistence type="predicted"/>
<evidence type="ECO:0000256" key="2">
    <source>
        <dbReference type="ARBA" id="ARBA00022771"/>
    </source>
</evidence>
<dbReference type="EMBL" id="JABSTV010001246">
    <property type="protein sequence ID" value="KAH7976355.1"/>
    <property type="molecule type" value="Genomic_DNA"/>
</dbReference>
<keyword evidence="4 5" id="KW-0238">DNA-binding</keyword>
<dbReference type="PROSITE" id="PS50950">
    <property type="entry name" value="ZF_THAP"/>
    <property type="match status" value="1"/>
</dbReference>
<organism evidence="7 8">
    <name type="scientific">Rhipicephalus sanguineus</name>
    <name type="common">Brown dog tick</name>
    <name type="synonym">Ixodes sanguineus</name>
    <dbReference type="NCBI Taxonomy" id="34632"/>
    <lineage>
        <taxon>Eukaryota</taxon>
        <taxon>Metazoa</taxon>
        <taxon>Ecdysozoa</taxon>
        <taxon>Arthropoda</taxon>
        <taxon>Chelicerata</taxon>
        <taxon>Arachnida</taxon>
        <taxon>Acari</taxon>
        <taxon>Parasitiformes</taxon>
        <taxon>Ixodida</taxon>
        <taxon>Ixodoidea</taxon>
        <taxon>Ixodidae</taxon>
        <taxon>Rhipicephalinae</taxon>
        <taxon>Rhipicephalus</taxon>
        <taxon>Rhipicephalus</taxon>
    </lineage>
</organism>
<gene>
    <name evidence="7" type="ORF">HPB52_012612</name>
</gene>
<dbReference type="InterPro" id="IPR006612">
    <property type="entry name" value="THAP_Znf"/>
</dbReference>
<name>A0A9D4QDE4_RHISA</name>
<evidence type="ECO:0000313" key="8">
    <source>
        <dbReference type="Proteomes" id="UP000821837"/>
    </source>
</evidence>
<dbReference type="AlphaFoldDB" id="A0A9D4QDE4"/>